<dbReference type="Pfam" id="PF13407">
    <property type="entry name" value="Peripla_BP_4"/>
    <property type="match status" value="1"/>
</dbReference>
<keyword evidence="5 10" id="KW-0238">DNA-binding</keyword>
<evidence type="ECO:0000256" key="3">
    <source>
        <dbReference type="ARBA" id="ARBA00022729"/>
    </source>
</evidence>
<dbReference type="SUPFAM" id="SSF46689">
    <property type="entry name" value="Homeodomain-like"/>
    <property type="match status" value="1"/>
</dbReference>
<dbReference type="GO" id="GO:0030313">
    <property type="term" value="C:cell envelope"/>
    <property type="evidence" value="ECO:0007669"/>
    <property type="project" value="UniProtKB-SubCell"/>
</dbReference>
<dbReference type="CDD" id="cd06308">
    <property type="entry name" value="PBP1_sensor_kinase-like"/>
    <property type="match status" value="1"/>
</dbReference>
<dbReference type="SMART" id="SM00342">
    <property type="entry name" value="HTH_ARAC"/>
    <property type="match status" value="1"/>
</dbReference>
<feature type="domain" description="HTH araC/xylS-type" evidence="9">
    <location>
        <begin position="459"/>
        <end position="558"/>
    </location>
</feature>
<dbReference type="Gene3D" id="3.40.50.2300">
    <property type="match status" value="2"/>
</dbReference>
<evidence type="ECO:0000259" key="9">
    <source>
        <dbReference type="PROSITE" id="PS01124"/>
    </source>
</evidence>
<dbReference type="PROSITE" id="PS00041">
    <property type="entry name" value="HTH_ARAC_FAMILY_1"/>
    <property type="match status" value="1"/>
</dbReference>
<dbReference type="InterPro" id="IPR028082">
    <property type="entry name" value="Peripla_BP_I"/>
</dbReference>
<dbReference type="Pfam" id="PF12833">
    <property type="entry name" value="HTH_18"/>
    <property type="match status" value="1"/>
</dbReference>
<accession>A0A840E4T6</accession>
<keyword evidence="7" id="KW-0472">Membrane</keyword>
<keyword evidence="6" id="KW-0804">Transcription</keyword>
<keyword evidence="4" id="KW-0805">Transcription regulation</keyword>
<dbReference type="SUPFAM" id="SSF53822">
    <property type="entry name" value="Periplasmic binding protein-like I"/>
    <property type="match status" value="1"/>
</dbReference>
<dbReference type="PANTHER" id="PTHR46847:SF1">
    <property type="entry name" value="D-ALLOSE-BINDING PERIPLASMIC PROTEIN-RELATED"/>
    <property type="match status" value="1"/>
</dbReference>
<dbReference type="InterPro" id="IPR009057">
    <property type="entry name" value="Homeodomain-like_sf"/>
</dbReference>
<dbReference type="EMBL" id="JACIFF010000003">
    <property type="protein sequence ID" value="MBB4078752.1"/>
    <property type="molecule type" value="Genomic_DNA"/>
</dbReference>
<evidence type="ECO:0000256" key="1">
    <source>
        <dbReference type="ARBA" id="ARBA00004196"/>
    </source>
</evidence>
<reference evidence="10 11" key="1">
    <citation type="submission" date="2020-08" db="EMBL/GenBank/DDBJ databases">
        <title>Genomic Encyclopedia of Type Strains, Phase IV (KMG-IV): sequencing the most valuable type-strain genomes for metagenomic binning, comparative biology and taxonomic classification.</title>
        <authorList>
            <person name="Goeker M."/>
        </authorList>
    </citation>
    <scope>NUCLEOTIDE SEQUENCE [LARGE SCALE GENOMIC DNA]</scope>
    <source>
        <strain evidence="10 11">DSM 105137</strain>
    </source>
</reference>
<feature type="signal peptide" evidence="8">
    <location>
        <begin position="1"/>
        <end position="24"/>
    </location>
</feature>
<keyword evidence="10" id="KW-0762">Sugar transport</keyword>
<evidence type="ECO:0000256" key="4">
    <source>
        <dbReference type="ARBA" id="ARBA00023015"/>
    </source>
</evidence>
<evidence type="ECO:0000313" key="10">
    <source>
        <dbReference type="EMBL" id="MBB4078752.1"/>
    </source>
</evidence>
<evidence type="ECO:0000256" key="5">
    <source>
        <dbReference type="ARBA" id="ARBA00023125"/>
    </source>
</evidence>
<evidence type="ECO:0000256" key="6">
    <source>
        <dbReference type="ARBA" id="ARBA00023163"/>
    </source>
</evidence>
<comment type="caution">
    <text evidence="10">The sequence shown here is derived from an EMBL/GenBank/DDBJ whole genome shotgun (WGS) entry which is preliminary data.</text>
</comment>
<feature type="transmembrane region" description="Helical" evidence="7">
    <location>
        <begin position="345"/>
        <end position="365"/>
    </location>
</feature>
<comment type="similarity">
    <text evidence="2">Belongs to the bacterial solute-binding protein 2 family.</text>
</comment>
<dbReference type="InterPro" id="IPR025997">
    <property type="entry name" value="SBP_2_dom"/>
</dbReference>
<evidence type="ECO:0000256" key="7">
    <source>
        <dbReference type="SAM" id="Phobius"/>
    </source>
</evidence>
<evidence type="ECO:0000256" key="8">
    <source>
        <dbReference type="SAM" id="SignalP"/>
    </source>
</evidence>
<proteinExistence type="inferred from homology"/>
<dbReference type="GO" id="GO:0003700">
    <property type="term" value="F:DNA-binding transcription factor activity"/>
    <property type="evidence" value="ECO:0007669"/>
    <property type="project" value="InterPro"/>
</dbReference>
<dbReference type="Proteomes" id="UP000576209">
    <property type="component" value="Unassembled WGS sequence"/>
</dbReference>
<comment type="subcellular location">
    <subcellularLocation>
        <location evidence="1">Cell envelope</location>
    </subcellularLocation>
</comment>
<dbReference type="PRINTS" id="PR00032">
    <property type="entry name" value="HTHARAC"/>
</dbReference>
<feature type="chain" id="PRO_5032746730" evidence="8">
    <location>
        <begin position="25"/>
        <end position="561"/>
    </location>
</feature>
<keyword evidence="11" id="KW-1185">Reference proteome</keyword>
<keyword evidence="10" id="KW-0813">Transport</keyword>
<sequence>MQWNTTTPVRYLWLMLVSSMFSCGLPSGPTPLPGVTTIGFSQCCDDAWRDVMNREVDREVGLHPELAVIRRVAHSDNEEQIRHIEELIDLGVDALLVSPNETESLSPVLERAYKSGIPVVLIDRKIESNLYTAYIGADNYAIGFTAGQYLAGIFPEGGDILTIELPQLISPGSERARGFADAIALAPGLRVVATIEETDLTVTEAMLRDSLEAYPELDIVFGHTDLLAERAHAIASDLNRAESLFFVGIDGIPGTGRGIEAVEDGILDASILYPTGGDEAIRLLLAILNDLPYQKENTLETIVIDSTNASILHNQMKRVDKLQDTVDEEMGRLESLRVIYQHQRLFITALLVMLLISLALAVSLFRSLRSKQAALSSVREKNRVILENERQLHNLADQLAEADEDAFTEDKPFDVQVFIARINALLKDRREGRDNASGDIPGPVEEEDLLDPEDREFIQRFVAAVEAHYPDSGFKATDLCRELGLSRSQLYRKVKALFHEGVTSYVERVRLDRAAELLRTTDTPVSEVAYAVGYSTPEYFTKVFKARFNDPPSRYREEFRA</sequence>
<name>A0A840E4T6_9BACT</name>
<gene>
    <name evidence="10" type="ORF">GGR28_001369</name>
</gene>
<dbReference type="Gene3D" id="1.10.10.60">
    <property type="entry name" value="Homeodomain-like"/>
    <property type="match status" value="1"/>
</dbReference>
<dbReference type="InterPro" id="IPR018062">
    <property type="entry name" value="HTH_AraC-typ_CS"/>
</dbReference>
<dbReference type="PROSITE" id="PS01124">
    <property type="entry name" value="HTH_ARAC_FAMILY_2"/>
    <property type="match status" value="1"/>
</dbReference>
<dbReference type="RefSeq" id="WP_183494998.1">
    <property type="nucleotide sequence ID" value="NZ_JACIFF010000003.1"/>
</dbReference>
<keyword evidence="7" id="KW-0812">Transmembrane</keyword>
<keyword evidence="7" id="KW-1133">Transmembrane helix</keyword>
<keyword evidence="3 8" id="KW-0732">Signal</keyword>
<organism evidence="10 11">
    <name type="scientific">Neolewinella aquimaris</name>
    <dbReference type="NCBI Taxonomy" id="1835722"/>
    <lineage>
        <taxon>Bacteria</taxon>
        <taxon>Pseudomonadati</taxon>
        <taxon>Bacteroidota</taxon>
        <taxon>Saprospiria</taxon>
        <taxon>Saprospirales</taxon>
        <taxon>Lewinellaceae</taxon>
        <taxon>Neolewinella</taxon>
    </lineage>
</organism>
<evidence type="ECO:0000256" key="2">
    <source>
        <dbReference type="ARBA" id="ARBA00007639"/>
    </source>
</evidence>
<dbReference type="GO" id="GO:0043565">
    <property type="term" value="F:sequence-specific DNA binding"/>
    <property type="evidence" value="ECO:0007669"/>
    <property type="project" value="InterPro"/>
</dbReference>
<dbReference type="InterPro" id="IPR018060">
    <property type="entry name" value="HTH_AraC"/>
</dbReference>
<dbReference type="PANTHER" id="PTHR46847">
    <property type="entry name" value="D-ALLOSE-BINDING PERIPLASMIC PROTEIN-RELATED"/>
    <property type="match status" value="1"/>
</dbReference>
<dbReference type="AlphaFoldDB" id="A0A840E4T6"/>
<evidence type="ECO:0000313" key="11">
    <source>
        <dbReference type="Proteomes" id="UP000576209"/>
    </source>
</evidence>
<dbReference type="InterPro" id="IPR020449">
    <property type="entry name" value="Tscrpt_reg_AraC-type_HTH"/>
</dbReference>
<dbReference type="GO" id="GO:0030246">
    <property type="term" value="F:carbohydrate binding"/>
    <property type="evidence" value="ECO:0007669"/>
    <property type="project" value="UniProtKB-ARBA"/>
</dbReference>
<protein>
    <submittedName>
        <fullName evidence="10">ABC-type sugar transport system substrate-binding protein/AraC-like DNA-binding protein</fullName>
    </submittedName>
</protein>